<reference evidence="3 4" key="1">
    <citation type="submission" date="2015-01" db="EMBL/GenBank/DDBJ databases">
        <title>The Genome Sequence of Exophiala oligosperma CBS72588.</title>
        <authorList>
            <consortium name="The Broad Institute Genomics Platform"/>
            <person name="Cuomo C."/>
            <person name="de Hoog S."/>
            <person name="Gorbushina A."/>
            <person name="Stielow B."/>
            <person name="Teixiera M."/>
            <person name="Abouelleil A."/>
            <person name="Chapman S.B."/>
            <person name="Priest M."/>
            <person name="Young S.K."/>
            <person name="Wortman J."/>
            <person name="Nusbaum C."/>
            <person name="Birren B."/>
        </authorList>
    </citation>
    <scope>NUCLEOTIDE SEQUENCE [LARGE SCALE GENOMIC DNA]</scope>
    <source>
        <strain evidence="3 4">CBS 72588</strain>
    </source>
</reference>
<evidence type="ECO:0000313" key="3">
    <source>
        <dbReference type="EMBL" id="KIW36080.1"/>
    </source>
</evidence>
<gene>
    <name evidence="3" type="ORF">PV06_11622</name>
</gene>
<keyword evidence="1" id="KW-0175">Coiled coil</keyword>
<dbReference type="EMBL" id="KN847376">
    <property type="protein sequence ID" value="KIW36080.1"/>
    <property type="molecule type" value="Genomic_DNA"/>
</dbReference>
<dbReference type="GeneID" id="27363696"/>
<keyword evidence="4" id="KW-1185">Reference proteome</keyword>
<dbReference type="RefSeq" id="XP_016256296.1">
    <property type="nucleotide sequence ID" value="XM_016413330.1"/>
</dbReference>
<evidence type="ECO:0000313" key="4">
    <source>
        <dbReference type="Proteomes" id="UP000053342"/>
    </source>
</evidence>
<evidence type="ECO:0000256" key="1">
    <source>
        <dbReference type="SAM" id="Coils"/>
    </source>
</evidence>
<sequence>MKKAATESVKASEPAQIEDSNAVEEKFCALIAFSFAERELFSGILVERRGNARFRRWKPSCIHHIRQHLHNMANVTAYRLHHTVVGLSYQLVNQADEKQALLDRTHALQIQNSVIQKEKECLARQTQDNLRETHRRVKQVDEQIKDMKRALNNIATLASSFKSEASANSKEFDFAEHILNQTQKYIRNKPAVSTVRLAPEPSSESATMEEGWTMSSDERLNDE</sequence>
<feature type="region of interest" description="Disordered" evidence="2">
    <location>
        <begin position="198"/>
        <end position="223"/>
    </location>
</feature>
<dbReference type="AlphaFoldDB" id="A0A0D2D1K9"/>
<organism evidence="3 4">
    <name type="scientific">Exophiala oligosperma</name>
    <dbReference type="NCBI Taxonomy" id="215243"/>
    <lineage>
        <taxon>Eukaryota</taxon>
        <taxon>Fungi</taxon>
        <taxon>Dikarya</taxon>
        <taxon>Ascomycota</taxon>
        <taxon>Pezizomycotina</taxon>
        <taxon>Eurotiomycetes</taxon>
        <taxon>Chaetothyriomycetidae</taxon>
        <taxon>Chaetothyriales</taxon>
        <taxon>Herpotrichiellaceae</taxon>
        <taxon>Exophiala</taxon>
    </lineage>
</organism>
<dbReference type="HOGENOM" id="CLU_1240157_0_0_1"/>
<dbReference type="OrthoDB" id="10344507at2759"/>
<accession>A0A0D2D1K9</accession>
<proteinExistence type="predicted"/>
<feature type="coiled-coil region" evidence="1">
    <location>
        <begin position="123"/>
        <end position="157"/>
    </location>
</feature>
<evidence type="ECO:0000256" key="2">
    <source>
        <dbReference type="SAM" id="MobiDB-lite"/>
    </source>
</evidence>
<protein>
    <submittedName>
        <fullName evidence="3">Uncharacterized protein</fullName>
    </submittedName>
</protein>
<dbReference type="VEuPathDB" id="FungiDB:PV06_11622"/>
<dbReference type="Proteomes" id="UP000053342">
    <property type="component" value="Unassembled WGS sequence"/>
</dbReference>
<name>A0A0D2D1K9_9EURO</name>